<feature type="compositionally biased region" description="Low complexity" evidence="7">
    <location>
        <begin position="553"/>
        <end position="563"/>
    </location>
</feature>
<evidence type="ECO:0000259" key="8">
    <source>
        <dbReference type="Pfam" id="PF16563"/>
    </source>
</evidence>
<feature type="compositionally biased region" description="Low complexity" evidence="7">
    <location>
        <begin position="489"/>
        <end position="524"/>
    </location>
</feature>
<feature type="coiled-coil region" evidence="6">
    <location>
        <begin position="158"/>
        <end position="185"/>
    </location>
</feature>
<keyword evidence="5" id="KW-0539">Nucleus</keyword>
<evidence type="ECO:0000256" key="3">
    <source>
        <dbReference type="ARBA" id="ARBA00023054"/>
    </source>
</evidence>
<comment type="subcellular location">
    <subcellularLocation>
        <location evidence="1">Nucleus</location>
    </subcellularLocation>
</comment>
<evidence type="ECO:0000256" key="6">
    <source>
        <dbReference type="SAM" id="Coils"/>
    </source>
</evidence>
<accession>A0A914EJQ1</accession>
<dbReference type="Pfam" id="PF16563">
    <property type="entry name" value="P66_CC"/>
    <property type="match status" value="1"/>
</dbReference>
<feature type="region of interest" description="Disordered" evidence="7">
    <location>
        <begin position="1"/>
        <end position="45"/>
    </location>
</feature>
<dbReference type="GO" id="GO:0000122">
    <property type="term" value="P:negative regulation of transcription by RNA polymerase II"/>
    <property type="evidence" value="ECO:0007669"/>
    <property type="project" value="InterPro"/>
</dbReference>
<dbReference type="GO" id="GO:0016581">
    <property type="term" value="C:NuRD complex"/>
    <property type="evidence" value="ECO:0007669"/>
    <property type="project" value="TreeGrafter"/>
</dbReference>
<feature type="domain" description="Transcriptional repressor p66 coiled-coil MBD2-interaction" evidence="8">
    <location>
        <begin position="161"/>
        <end position="198"/>
    </location>
</feature>
<feature type="region of interest" description="Disordered" evidence="7">
    <location>
        <begin position="72"/>
        <end position="101"/>
    </location>
</feature>
<keyword evidence="2" id="KW-0805">Transcription regulation</keyword>
<dbReference type="AlphaFoldDB" id="A0A914EJQ1"/>
<dbReference type="PANTHER" id="PTHR13455:SF7">
    <property type="entry name" value="SIMJANG, ISOFORM E"/>
    <property type="match status" value="1"/>
</dbReference>
<dbReference type="Proteomes" id="UP000887540">
    <property type="component" value="Unplaced"/>
</dbReference>
<feature type="compositionally biased region" description="Polar residues" evidence="7">
    <location>
        <begin position="525"/>
        <end position="545"/>
    </location>
</feature>
<proteinExistence type="predicted"/>
<protein>
    <submittedName>
        <fullName evidence="10">Transcriptional repressor p66 coiled-coil MBD2-interaction domain-containing protein</fullName>
    </submittedName>
</protein>
<sequence length="727" mass="78581">MYQDPKSWVLSPASKSTQKHPLNGDTSDNTVKSDGELSPASLRRSTRACALKAQEKLKFKDLTVIDSGMVENGNFPGRSVEHDDDVVSGAPKKKKPKLNDGNHLDQYDCKFGIRMDEDGDVVMMSDESEISSLNAEEVSDLRNLYNDFKKHRVSDEQRRLREQQISELEAALRLEEAKLAMLKKIRQCQQQNAKIVKTENVKPLTTPNVVQNTAGNAYKPTIATPPAKMNGTSNKTNKVPKNATQNMISALAGMTPQQQQQLLQNLAQNPMLASQAQHITAVLEALKQQQQSKQTSQQATPATKEQTSTPAATKPVMASSTATPESARAGLNLSGNSQQRAAAARLALRREIEKQLLQIPQPKAPVVELNFIPNGAQPDFCSLLGLDLTVQRVLKDKNVFKRVEVPPYECEECGTDFTPCWKAIGTSENDLHLYCEQCVKQAQKRKMKNDHTAVYKKVFQKISEREKELEKQISAGKFDDPVPPPPAPTNTTPSAKVATATATPISAATNHTASPATPASATAHVKSTPSTSTQPQIKPTPNVTPKQKRPQPTSGATGNTSANNAQSATNVMAAFQQQLATLTALRQSNPMLAAMFAAQSNPLLFQAQMWNPMLAAAAAARPNMASNNSVNPAAMLALLQAAAQSQQQQQRSTTTTTSTTNAPSTTHTSSSNASNAAAAFAQQAHQQQGLLAALAALTPGANAQNLNPQIMRQLQQLQQSAAKMAKK</sequence>
<feature type="region of interest" description="Disordered" evidence="7">
    <location>
        <begin position="641"/>
        <end position="680"/>
    </location>
</feature>
<feature type="compositionally biased region" description="Polar residues" evidence="7">
    <location>
        <begin position="13"/>
        <end position="32"/>
    </location>
</feature>
<organism evidence="9 10">
    <name type="scientific">Acrobeloides nanus</name>
    <dbReference type="NCBI Taxonomy" id="290746"/>
    <lineage>
        <taxon>Eukaryota</taxon>
        <taxon>Metazoa</taxon>
        <taxon>Ecdysozoa</taxon>
        <taxon>Nematoda</taxon>
        <taxon>Chromadorea</taxon>
        <taxon>Rhabditida</taxon>
        <taxon>Tylenchina</taxon>
        <taxon>Cephalobomorpha</taxon>
        <taxon>Cephaloboidea</taxon>
        <taxon>Cephalobidae</taxon>
        <taxon>Acrobeloides</taxon>
    </lineage>
</organism>
<dbReference type="PANTHER" id="PTHR13455">
    <property type="entry name" value="TRANSCRIPTIONAL REPRESSOR P66-RELATED"/>
    <property type="match status" value="1"/>
</dbReference>
<reference evidence="10" key="1">
    <citation type="submission" date="2022-11" db="UniProtKB">
        <authorList>
            <consortium name="WormBaseParasite"/>
        </authorList>
    </citation>
    <scope>IDENTIFICATION</scope>
</reference>
<evidence type="ECO:0000256" key="5">
    <source>
        <dbReference type="ARBA" id="ARBA00023242"/>
    </source>
</evidence>
<dbReference type="InterPro" id="IPR032346">
    <property type="entry name" value="P66_CC"/>
</dbReference>
<evidence type="ECO:0000256" key="4">
    <source>
        <dbReference type="ARBA" id="ARBA00023163"/>
    </source>
</evidence>
<dbReference type="InterPro" id="IPR040386">
    <property type="entry name" value="P66"/>
</dbReference>
<feature type="compositionally biased region" description="Low complexity" evidence="7">
    <location>
        <begin position="292"/>
        <end position="304"/>
    </location>
</feature>
<evidence type="ECO:0000313" key="9">
    <source>
        <dbReference type="Proteomes" id="UP000887540"/>
    </source>
</evidence>
<evidence type="ECO:0000256" key="2">
    <source>
        <dbReference type="ARBA" id="ARBA00023015"/>
    </source>
</evidence>
<evidence type="ECO:0000313" key="10">
    <source>
        <dbReference type="WBParaSite" id="ACRNAN_scaffold890.g26107.t1"/>
    </source>
</evidence>
<feature type="region of interest" description="Disordered" evidence="7">
    <location>
        <begin position="292"/>
        <end position="333"/>
    </location>
</feature>
<feature type="region of interest" description="Disordered" evidence="7">
    <location>
        <begin position="468"/>
        <end position="563"/>
    </location>
</feature>
<keyword evidence="9" id="KW-1185">Reference proteome</keyword>
<dbReference type="Gene3D" id="6.10.250.1650">
    <property type="match status" value="1"/>
</dbReference>
<dbReference type="WBParaSite" id="ACRNAN_scaffold890.g26107.t1">
    <property type="protein sequence ID" value="ACRNAN_scaffold890.g26107.t1"/>
    <property type="gene ID" value="ACRNAN_scaffold890.g26107"/>
</dbReference>
<keyword evidence="4" id="KW-0804">Transcription</keyword>
<evidence type="ECO:0000256" key="1">
    <source>
        <dbReference type="ARBA" id="ARBA00004123"/>
    </source>
</evidence>
<evidence type="ECO:0000256" key="7">
    <source>
        <dbReference type="SAM" id="MobiDB-lite"/>
    </source>
</evidence>
<keyword evidence="3 6" id="KW-0175">Coiled coil</keyword>
<name>A0A914EJQ1_9BILA</name>